<reference evidence="2" key="1">
    <citation type="submission" date="2022-11" db="UniProtKB">
        <authorList>
            <consortium name="WormBaseParasite"/>
        </authorList>
    </citation>
    <scope>IDENTIFICATION</scope>
</reference>
<dbReference type="Proteomes" id="UP000887579">
    <property type="component" value="Unplaced"/>
</dbReference>
<evidence type="ECO:0000313" key="1">
    <source>
        <dbReference type="Proteomes" id="UP000887579"/>
    </source>
</evidence>
<proteinExistence type="predicted"/>
<accession>A0AC34F207</accession>
<protein>
    <submittedName>
        <fullName evidence="2">CDP-diacylglycerol--glycerol-3-phosphate 3-phosphatidyltransferase</fullName>
    </submittedName>
</protein>
<organism evidence="1 2">
    <name type="scientific">Panagrolaimus sp. ES5</name>
    <dbReference type="NCBI Taxonomy" id="591445"/>
    <lineage>
        <taxon>Eukaryota</taxon>
        <taxon>Metazoa</taxon>
        <taxon>Ecdysozoa</taxon>
        <taxon>Nematoda</taxon>
        <taxon>Chromadorea</taxon>
        <taxon>Rhabditida</taxon>
        <taxon>Tylenchina</taxon>
        <taxon>Panagrolaimomorpha</taxon>
        <taxon>Panagrolaimoidea</taxon>
        <taxon>Panagrolaimidae</taxon>
        <taxon>Panagrolaimus</taxon>
    </lineage>
</organism>
<evidence type="ECO:0000313" key="2">
    <source>
        <dbReference type="WBParaSite" id="ES5_v2.g10982.t1"/>
    </source>
</evidence>
<sequence>MDWLIGDKPSLPVNSEDVHFIKTPKEYYATLLERIKTSKKRVIFSSLYLGTGELEIDLVNTLKEALETNPDLKICILLDYLRGTRPSPEKSSATLLSSIADKAKVFFYHTPDLRGIKKNYLPAKFNEIVGLQHMKFYIFDDSVIISGANLSDQYFLNRQDRYVLIEDNPKLVDFLENVFNTVAACSFQLKENGDLDLNDNCIHPFEGNKADFCEHVSTQVRSILSTLHTEPSESMISPSSTAASDTRIYPFLQFPPFKINDEVEILMKLFSHSNNDIDVTVATGYFNLYDDYLDAILKKSNYPLTFLTAAPDANGFFNGQGLSGYVPSLYVNTSKYLFDQAKSHQKHIKILEYSRPNWTFHGKGIWIDDEKNGLTATMIGSSNFGYRSVSRDLEAQVMLVTSNDKLRGQLKEERNALMEFTSLLDSSTFLRRDHFVPFWVKIFARHFRNFF</sequence>
<name>A0AC34F207_9BILA</name>
<dbReference type="WBParaSite" id="ES5_v2.g10982.t1">
    <property type="protein sequence ID" value="ES5_v2.g10982.t1"/>
    <property type="gene ID" value="ES5_v2.g10982"/>
</dbReference>